<proteinExistence type="predicted"/>
<dbReference type="Proteomes" id="UP001595908">
    <property type="component" value="Unassembled WGS sequence"/>
</dbReference>
<evidence type="ECO:0000313" key="2">
    <source>
        <dbReference type="EMBL" id="MFC4979343.1"/>
    </source>
</evidence>
<comment type="caution">
    <text evidence="2">The sequence shown here is derived from an EMBL/GenBank/DDBJ whole genome shotgun (WGS) entry which is preliminary data.</text>
</comment>
<gene>
    <name evidence="2" type="ORF">ACFPL4_13340</name>
</gene>
<dbReference type="GeneID" id="31235143"/>
<evidence type="ECO:0000313" key="3">
    <source>
        <dbReference type="Proteomes" id="UP001595908"/>
    </source>
</evidence>
<keyword evidence="1" id="KW-0732">Signal</keyword>
<organism evidence="2 3">
    <name type="scientific">Streptomyces atroolivaceus</name>
    <dbReference type="NCBI Taxonomy" id="66869"/>
    <lineage>
        <taxon>Bacteria</taxon>
        <taxon>Bacillati</taxon>
        <taxon>Actinomycetota</taxon>
        <taxon>Actinomycetes</taxon>
        <taxon>Kitasatosporales</taxon>
        <taxon>Streptomycetaceae</taxon>
        <taxon>Streptomyces</taxon>
    </lineage>
</organism>
<dbReference type="RefSeq" id="WP_033302763.1">
    <property type="nucleotide sequence ID" value="NZ_JBFAGR010000025.1"/>
</dbReference>
<reference evidence="3" key="1">
    <citation type="journal article" date="2019" name="Int. J. Syst. Evol. Microbiol.">
        <title>The Global Catalogue of Microorganisms (GCM) 10K type strain sequencing project: providing services to taxonomists for standard genome sequencing and annotation.</title>
        <authorList>
            <consortium name="The Broad Institute Genomics Platform"/>
            <consortium name="The Broad Institute Genome Sequencing Center for Infectious Disease"/>
            <person name="Wu L."/>
            <person name="Ma J."/>
        </authorList>
    </citation>
    <scope>NUCLEOTIDE SEQUENCE [LARGE SCALE GENOMIC DNA]</scope>
    <source>
        <strain evidence="3">ICMP 257</strain>
    </source>
</reference>
<evidence type="ECO:0008006" key="4">
    <source>
        <dbReference type="Google" id="ProtNLM"/>
    </source>
</evidence>
<feature type="chain" id="PRO_5045417315" description="Secreted protein" evidence="1">
    <location>
        <begin position="33"/>
        <end position="318"/>
    </location>
</feature>
<sequence length="318" mass="31575">MRSASKTWIKATGAVAASAALVMPLTASPAGAAPAAATQLNGSWAPFDRCPVDAPAMLAADGDTDVPLCVTSTSPNGSIKLGKTEATTGSTNLQFGVIQHPADGTYTVVPPPAGSLITGKTTIPGGLLGIMCPSNVPVVSAVCGQITNATLNKVTATVESAGTPTDFSLVAGISSGPIVKLPVKIRLENPLLGSNCYIGSSSNPVLLRPGNISAPSFAASRFNADGTANPDEGSLIQIALSGAAQGDSQFSVPKASGCGLGGLLSWAIDLKVGLPAAAGSSNLVLNDAKTYTAGLTAPGLSVPDAGKELSESWHSAVK</sequence>
<name>A0ABV9V800_STRAZ</name>
<accession>A0ABV9V800</accession>
<keyword evidence="3" id="KW-1185">Reference proteome</keyword>
<evidence type="ECO:0000256" key="1">
    <source>
        <dbReference type="SAM" id="SignalP"/>
    </source>
</evidence>
<dbReference type="EMBL" id="JBHSJE010000003">
    <property type="protein sequence ID" value="MFC4979343.1"/>
    <property type="molecule type" value="Genomic_DNA"/>
</dbReference>
<protein>
    <recommendedName>
        <fullName evidence="4">Secreted protein</fullName>
    </recommendedName>
</protein>
<feature type="signal peptide" evidence="1">
    <location>
        <begin position="1"/>
        <end position="32"/>
    </location>
</feature>